<feature type="compositionally biased region" description="Low complexity" evidence="2">
    <location>
        <begin position="2217"/>
        <end position="2229"/>
    </location>
</feature>
<dbReference type="VEuPathDB" id="VectorBase:AEPI002786"/>
<dbReference type="InterPro" id="IPR012677">
    <property type="entry name" value="Nucleotide-bd_a/b_plait_sf"/>
</dbReference>
<feature type="region of interest" description="Disordered" evidence="2">
    <location>
        <begin position="1416"/>
        <end position="1447"/>
    </location>
</feature>
<dbReference type="Proteomes" id="UP000075885">
    <property type="component" value="Unassembled WGS sequence"/>
</dbReference>
<feature type="compositionally biased region" description="Low complexity" evidence="2">
    <location>
        <begin position="1202"/>
        <end position="1214"/>
    </location>
</feature>
<reference evidence="3" key="2">
    <citation type="submission" date="2020-05" db="UniProtKB">
        <authorList>
            <consortium name="EnsemblMetazoa"/>
        </authorList>
    </citation>
    <scope>IDENTIFICATION</scope>
    <source>
        <strain evidence="3">Epiroticus2</strain>
    </source>
</reference>
<feature type="compositionally biased region" description="Basic and acidic residues" evidence="2">
    <location>
        <begin position="1167"/>
        <end position="1178"/>
    </location>
</feature>
<dbReference type="Gene3D" id="3.30.70.330">
    <property type="match status" value="1"/>
</dbReference>
<feature type="region of interest" description="Disordered" evidence="2">
    <location>
        <begin position="1159"/>
        <end position="1217"/>
    </location>
</feature>
<protein>
    <submittedName>
        <fullName evidence="3">Uncharacterized protein</fullName>
    </submittedName>
</protein>
<feature type="region of interest" description="Disordered" evidence="2">
    <location>
        <begin position="1673"/>
        <end position="1713"/>
    </location>
</feature>
<feature type="compositionally biased region" description="Polar residues" evidence="2">
    <location>
        <begin position="712"/>
        <end position="721"/>
    </location>
</feature>
<feature type="coiled-coil region" evidence="1">
    <location>
        <begin position="501"/>
        <end position="532"/>
    </location>
</feature>
<dbReference type="PANTHER" id="PTHR21678">
    <property type="entry name" value="GROWTH INHIBITION AND DIFFERENTIATION RELATED PROTEIN 88"/>
    <property type="match status" value="1"/>
</dbReference>
<feature type="compositionally biased region" description="Polar residues" evidence="2">
    <location>
        <begin position="1476"/>
        <end position="1496"/>
    </location>
</feature>
<feature type="compositionally biased region" description="Basic and acidic residues" evidence="2">
    <location>
        <begin position="2247"/>
        <end position="2258"/>
    </location>
</feature>
<feature type="compositionally biased region" description="Polar residues" evidence="2">
    <location>
        <begin position="1992"/>
        <end position="2005"/>
    </location>
</feature>
<accession>A0A182P784</accession>
<feature type="region of interest" description="Disordered" evidence="2">
    <location>
        <begin position="1517"/>
        <end position="1592"/>
    </location>
</feature>
<feature type="compositionally biased region" description="Basic and acidic residues" evidence="2">
    <location>
        <begin position="590"/>
        <end position="608"/>
    </location>
</feature>
<reference evidence="4" key="1">
    <citation type="submission" date="2013-03" db="EMBL/GenBank/DDBJ databases">
        <title>The Genome Sequence of Anopheles epiroticus epiroticus2.</title>
        <authorList>
            <consortium name="The Broad Institute Genomics Platform"/>
            <person name="Neafsey D.E."/>
            <person name="Howell P."/>
            <person name="Walker B."/>
            <person name="Young S.K."/>
            <person name="Zeng Q."/>
            <person name="Gargeya S."/>
            <person name="Fitzgerald M."/>
            <person name="Haas B."/>
            <person name="Abouelleil A."/>
            <person name="Allen A.W."/>
            <person name="Alvarado L."/>
            <person name="Arachchi H.M."/>
            <person name="Berlin A.M."/>
            <person name="Chapman S.B."/>
            <person name="Gainer-Dewar J."/>
            <person name="Goldberg J."/>
            <person name="Griggs A."/>
            <person name="Gujja S."/>
            <person name="Hansen M."/>
            <person name="Howarth C."/>
            <person name="Imamovic A."/>
            <person name="Ireland A."/>
            <person name="Larimer J."/>
            <person name="McCowan C."/>
            <person name="Murphy C."/>
            <person name="Pearson M."/>
            <person name="Poon T.W."/>
            <person name="Priest M."/>
            <person name="Roberts A."/>
            <person name="Saif S."/>
            <person name="Shea T."/>
            <person name="Sisk P."/>
            <person name="Sykes S."/>
            <person name="Wortman J."/>
            <person name="Nusbaum C."/>
            <person name="Birren B."/>
        </authorList>
    </citation>
    <scope>NUCLEOTIDE SEQUENCE [LARGE SCALE GENOMIC DNA]</scope>
    <source>
        <strain evidence="4">Epiroticus2</strain>
    </source>
</reference>
<feature type="region of interest" description="Disordered" evidence="2">
    <location>
        <begin position="590"/>
        <end position="615"/>
    </location>
</feature>
<feature type="compositionally biased region" description="Basic and acidic residues" evidence="2">
    <location>
        <begin position="919"/>
        <end position="936"/>
    </location>
</feature>
<feature type="region of interest" description="Disordered" evidence="2">
    <location>
        <begin position="914"/>
        <end position="936"/>
    </location>
</feature>
<feature type="compositionally biased region" description="Basic and acidic residues" evidence="2">
    <location>
        <begin position="1255"/>
        <end position="1274"/>
    </location>
</feature>
<evidence type="ECO:0000313" key="3">
    <source>
        <dbReference type="EnsemblMetazoa" id="AEPI002786-PA"/>
    </source>
</evidence>
<feature type="region of interest" description="Disordered" evidence="2">
    <location>
        <begin position="1250"/>
        <end position="1329"/>
    </location>
</feature>
<dbReference type="InterPro" id="IPR039884">
    <property type="entry name" value="R3HC1/R3HCL"/>
</dbReference>
<organism evidence="3 4">
    <name type="scientific">Anopheles epiroticus</name>
    <dbReference type="NCBI Taxonomy" id="199890"/>
    <lineage>
        <taxon>Eukaryota</taxon>
        <taxon>Metazoa</taxon>
        <taxon>Ecdysozoa</taxon>
        <taxon>Arthropoda</taxon>
        <taxon>Hexapoda</taxon>
        <taxon>Insecta</taxon>
        <taxon>Pterygota</taxon>
        <taxon>Neoptera</taxon>
        <taxon>Endopterygota</taxon>
        <taxon>Diptera</taxon>
        <taxon>Nematocera</taxon>
        <taxon>Culicoidea</taxon>
        <taxon>Culicidae</taxon>
        <taxon>Anophelinae</taxon>
        <taxon>Anopheles</taxon>
    </lineage>
</organism>
<evidence type="ECO:0000313" key="4">
    <source>
        <dbReference type="Proteomes" id="UP000075885"/>
    </source>
</evidence>
<feature type="region of interest" description="Disordered" evidence="2">
    <location>
        <begin position="1992"/>
        <end position="2042"/>
    </location>
</feature>
<feature type="compositionally biased region" description="Acidic residues" evidence="2">
    <location>
        <begin position="253"/>
        <end position="265"/>
    </location>
</feature>
<keyword evidence="4" id="KW-1185">Reference proteome</keyword>
<feature type="region of interest" description="Disordered" evidence="2">
    <location>
        <begin position="147"/>
        <end position="265"/>
    </location>
</feature>
<evidence type="ECO:0000256" key="2">
    <source>
        <dbReference type="SAM" id="MobiDB-lite"/>
    </source>
</evidence>
<feature type="compositionally biased region" description="Basic residues" evidence="2">
    <location>
        <begin position="1517"/>
        <end position="1528"/>
    </location>
</feature>
<feature type="region of interest" description="Disordered" evidence="2">
    <location>
        <begin position="2217"/>
        <end position="2258"/>
    </location>
</feature>
<dbReference type="PANTHER" id="PTHR21678:SF0">
    <property type="entry name" value="C3H1-TYPE DOMAIN-CONTAINING PROTEIN"/>
    <property type="match status" value="1"/>
</dbReference>
<feature type="region of interest" description="Disordered" evidence="2">
    <location>
        <begin position="1471"/>
        <end position="1500"/>
    </location>
</feature>
<feature type="region of interest" description="Disordered" evidence="2">
    <location>
        <begin position="2060"/>
        <end position="2104"/>
    </location>
</feature>
<feature type="compositionally biased region" description="Polar residues" evidence="2">
    <location>
        <begin position="1541"/>
        <end position="1556"/>
    </location>
</feature>
<feature type="compositionally biased region" description="Polar residues" evidence="2">
    <location>
        <begin position="1698"/>
        <end position="1710"/>
    </location>
</feature>
<feature type="compositionally biased region" description="Basic and acidic residues" evidence="2">
    <location>
        <begin position="2007"/>
        <end position="2028"/>
    </location>
</feature>
<keyword evidence="1" id="KW-0175">Coiled coil</keyword>
<feature type="compositionally biased region" description="Polar residues" evidence="2">
    <location>
        <begin position="2230"/>
        <end position="2241"/>
    </location>
</feature>
<evidence type="ECO:0000256" key="1">
    <source>
        <dbReference type="SAM" id="Coils"/>
    </source>
</evidence>
<feature type="compositionally biased region" description="Low complexity" evidence="2">
    <location>
        <begin position="1416"/>
        <end position="1437"/>
    </location>
</feature>
<feature type="region of interest" description="Disordered" evidence="2">
    <location>
        <begin position="629"/>
        <end position="729"/>
    </location>
</feature>
<dbReference type="EnsemblMetazoa" id="AEPI002786-RA">
    <property type="protein sequence ID" value="AEPI002786-PA"/>
    <property type="gene ID" value="AEPI002786"/>
</dbReference>
<feature type="compositionally biased region" description="Polar residues" evidence="2">
    <location>
        <begin position="2065"/>
        <end position="2076"/>
    </location>
</feature>
<name>A0A182P784_9DIPT</name>
<feature type="compositionally biased region" description="Polar residues" evidence="2">
    <location>
        <begin position="1955"/>
        <end position="1973"/>
    </location>
</feature>
<feature type="region of interest" description="Disordered" evidence="2">
    <location>
        <begin position="1946"/>
        <end position="1974"/>
    </location>
</feature>
<feature type="compositionally biased region" description="Basic and acidic residues" evidence="2">
    <location>
        <begin position="148"/>
        <end position="163"/>
    </location>
</feature>
<proteinExistence type="predicted"/>
<feature type="region of interest" description="Disordered" evidence="2">
    <location>
        <begin position="1734"/>
        <end position="1787"/>
    </location>
</feature>
<sequence>MVRVRIVEYAYGNTQHQQQQPLVHYSSDAGVKLPPGVVGIYRPPAARRAALKLAENVAHQLAPPAACEHPNDYDRLAPSIPAKQHHHLPAATATAIRYQQQVQLLLHTATECTEPDKVSSAPDSREGHLLEKDKAVAPASMLITDPNESEKIDRDEKELRRASQEINRSNRRIMKQTFNSDVLEIGEPTPPPAQKPSVKASKRSTVAAATPAMTESSGEGPPKQAPPVGAGKPEKDGPVANGTNVVKASGASAEEDEEEEDWESMYDDNGDCLNPKMLEELTTAVGKVSIETPQSDYKSYETKQAILNEEEFPHVLEVSSFPAEFKTQDLMMMFSQYKESGFDIKWVDDTHALAVFSSSRIAAEVLTTGLLFARVKPLGEATAESRSKARKCASSLQPYRQRPETCAAMARRMVSSALGVKLKTAPEERENERRVLREAKGKEGKRFMLSYVSARIIMSVSVTVHDVDPLSPVVPNPLADLESVRKIANEKLRIRRLVQVREQSKQLAAKVRQNYQQAKEKELAKIEQTKREEVKAWKRQQIRQLQDEYARNVCEVGEAHRAAEAAEECAVWFEEKRATQQAVALQRGKAAEANEAQERERKEAEKIAKQRKKHYVPKKSVAIQASIPVSAPTEQERKHTIALEDCDTSTDPTPSPYEQFRLKRNTGSVHHKHPSETILSDSEEEAIPYTPGPGRTAQTDKENIPRGGLQDYSATAFTSPSDLRVQQEPPATRRLQPFTQITELIQQRRQRQHTLDDTLQPAGGTAHYGIQKSVQFDDLSDNTLSFPTSTVLTHDNDRIAGALESPRKVPPRKTVESVQLHHHHQPVGVQKVSATVGNNKRRQAFPLVSAGSTTTTTSSDAACTKVQYYDCNTMHRKEYDQPVGYVRREERRSDDPTGMEEANRYELLQQELAKARTKPAVDRTKPALEKQQTRKDYEKLSKELDNLTRTENKLKSQAVPSKIIPSEVTLKQKAEARQRKANEAIERLLLQQRALVTCPIVQRPPDAAGNRPSTRPSVVNVAEVGYGSGPAGKDISTDSCASIVLDTFDRPAIPLPTEANAATYGGMDKVAKLKELLEQINEQRRLLTEEIAREKEDQASKATEGKTVQDTTTTEEINRLERMKRRQEELLEQQQLLQKREREVEELGRQLEEKMALLRRNQRKHKTVEQASKKDSKSGKPVKQTVHVETKGQKGAIDVEVVEPSSSTSSSVSEISKDSYELVQERAGDAPVKIIITVNDKAAAATVKKKHKKKAVEQKKLGEAPTKEAREKAVETVVTPSAVEPEQVPVKPLPTRKEAPQKKLTKGETSNVVDLSPGGSSTTSTVYRPLPPKIGSLKILQKQATVEGEPVQTAVPEAPKGSSGQKYQLKKAEEQQKLKITNGKPAAGTNLNPTLMKYIVRLLGMSRQSIDQLGVSTSSVSTPNESVVNVSSNRVPTGPIARNEEENERMDRLRKFIDENHNFLEEINETLRRSDQSTLGSSGTSTAPDSLLNEQPSADVELSRVEGIWMETMRRRERRMKNQQKKATKVPAAKASKKQSDNVTNQTVQSVPQTAANRELQRSSKAPPTAAATVKEGSLKSILKSPKRDTSAKVAKIITPQGHVEVINLSDREEQEILEQYSELTERFSQRITELSHMINQVREEKQRLMGDSLSSLEQQESTKYMDLPAVIGGASSSASKPTQTEKKSSAPVVASPPGTSSGPTVQQTGADDPVSEEIDNIFSSKQIGLSKDSGIAMSRPLTASDIRESPSEEGSQGKEPLPFEPFLKDIPKHPVSSFGGGQGADLAPPKALSVALRRSTPPVAIARFSPQLPDELPMHELSTIPEVDTPAVATTSRVNDMSTVSVTAMDNANTASEQVLIEARNRLLLNEAATPDNIGYDRFPNYEEYVRSGTTGTGTGTASFVRMDLEKTVESNDRSELKLDMTEERVADRLTYRKFPQAAPAFDITEDGDSTVQPATVASPHNSASDTSLPDVVAELRKWNIIVKPFNNSLDNSNRSTPLSEAQEKPSKEAPARPKTGRGDVSQKDSPLPHQQLSDSFRQDLEKVAGLRWGSSMLKRTIETEQPSSDSSPNSLRGRKIVGSDDDTVAYDGDGGGLGKPPNLKEFLKRELMVRSQSELQSLSSASSSCASSHSTLLQLLLNLSVHNESNSRSTPVRELLMHTPTDGKSIQRTSTPVASKSTVSGGSFRLEGNTDPQATNRTEVGLFSGESRLSSVHWSSSSGSSSSGRQEPPQQQLQGLTVPDVRLERPSNGEGK</sequence>
<feature type="compositionally biased region" description="Polar residues" evidence="2">
    <location>
        <begin position="2168"/>
        <end position="2187"/>
    </location>
</feature>
<feature type="compositionally biased region" description="Polar residues" evidence="2">
    <location>
        <begin position="1307"/>
        <end position="1326"/>
    </location>
</feature>
<feature type="region of interest" description="Disordered" evidence="2">
    <location>
        <begin position="2164"/>
        <end position="2203"/>
    </location>
</feature>
<feature type="region of interest" description="Disordered" evidence="2">
    <location>
        <begin position="1095"/>
        <end position="1114"/>
    </location>
</feature>